<organism evidence="1 2">
    <name type="scientific">Isoptericola dokdonensis DS-3</name>
    <dbReference type="NCBI Taxonomy" id="1300344"/>
    <lineage>
        <taxon>Bacteria</taxon>
        <taxon>Bacillati</taxon>
        <taxon>Actinomycetota</taxon>
        <taxon>Actinomycetes</taxon>
        <taxon>Micrococcales</taxon>
        <taxon>Promicromonosporaceae</taxon>
        <taxon>Isoptericola</taxon>
    </lineage>
</organism>
<evidence type="ECO:0000313" key="1">
    <source>
        <dbReference type="EMBL" id="ANC31655.1"/>
    </source>
</evidence>
<dbReference type="Proteomes" id="UP000076794">
    <property type="component" value="Chromosome"/>
</dbReference>
<accession>A0A161I295</accession>
<dbReference type="OrthoDB" id="5139398at2"/>
<sequence>MSYVQALVPAEHASNHVLVLPAGPEPSTVRTLADAWFADVRWLREPAATVVSRPMTGARFRGIVADPTPGPAAPGVLGVGAEHGLAGPFPVAAESSPLAAPGPAVSYALGRVDGNFDQRVGRPATPDDRDGISRAFAAGLPEGEELRLVQWGVAVARRHGGGLLADGRQLLLPDPTAAIDLALYAAHPVATGELLAMLRAQVATAEADPSAPAGQRLVARTPYDGAVVVTTERVDRVPRALAAVDWREYGPHVVRMAWVPQDPYELQVEHPSGLHAIARARMRATVARLALLVHAAAGGMMVDDDAFLISPADVERRTVEQQSVGRAWI</sequence>
<proteinExistence type="predicted"/>
<dbReference type="RefSeq" id="WP_068202907.1">
    <property type="nucleotide sequence ID" value="NZ_CP014209.1"/>
</dbReference>
<dbReference type="PATRIC" id="fig|1300344.3.peg.2122"/>
<reference evidence="1 2" key="1">
    <citation type="submission" date="2016-01" db="EMBL/GenBank/DDBJ databases">
        <title>Complete genome sequence of a soil Actinobacterium, Isoptericola dokdonensis DS-3.</title>
        <authorList>
            <person name="Kwon S.-K."/>
            <person name="Kim J.F."/>
        </authorList>
    </citation>
    <scope>NUCLEOTIDE SEQUENCE [LARGE SCALE GENOMIC DNA]</scope>
    <source>
        <strain evidence="1 2">DS-3</strain>
    </source>
</reference>
<dbReference type="STRING" id="1300344.I598_2114"/>
<gene>
    <name evidence="1" type="ORF">I598_2114</name>
</gene>
<evidence type="ECO:0000313" key="2">
    <source>
        <dbReference type="Proteomes" id="UP000076794"/>
    </source>
</evidence>
<name>A0A161I295_9MICO</name>
<dbReference type="AlphaFoldDB" id="A0A161I295"/>
<keyword evidence="2" id="KW-1185">Reference proteome</keyword>
<dbReference type="EMBL" id="CP014209">
    <property type="protein sequence ID" value="ANC31655.1"/>
    <property type="molecule type" value="Genomic_DNA"/>
</dbReference>
<dbReference type="KEGG" id="ido:I598_2114"/>
<protein>
    <submittedName>
        <fullName evidence="1">Uncharacterized protein</fullName>
    </submittedName>
</protein>